<dbReference type="InterPro" id="IPR026891">
    <property type="entry name" value="Fn3-like"/>
</dbReference>
<dbReference type="RefSeq" id="WP_163957985.1">
    <property type="nucleotide sequence ID" value="NZ_BAAAES010000012.1"/>
</dbReference>
<keyword evidence="3 6" id="KW-0378">Hydrolase</keyword>
<reference evidence="7" key="1">
    <citation type="journal article" date="2019" name="Int. J. Syst. Evol. Microbiol.">
        <title>The Global Catalogue of Microorganisms (GCM) 10K type strain sequencing project: providing services to taxonomists for standard genome sequencing and annotation.</title>
        <authorList>
            <consortium name="The Broad Institute Genomics Platform"/>
            <consortium name="The Broad Institute Genome Sequencing Center for Infectious Disease"/>
            <person name="Wu L."/>
            <person name="Ma J."/>
        </authorList>
    </citation>
    <scope>NUCLEOTIDE SEQUENCE [LARGE SCALE GENOMIC DNA]</scope>
    <source>
        <strain evidence="7">JCM 14603</strain>
    </source>
</reference>
<dbReference type="InterPro" id="IPR044993">
    <property type="entry name" value="BXL"/>
</dbReference>
<comment type="caution">
    <text evidence="6">The sequence shown here is derived from an EMBL/GenBank/DDBJ whole genome shotgun (WGS) entry which is preliminary data.</text>
</comment>
<dbReference type="Gene3D" id="2.60.40.10">
    <property type="entry name" value="Immunoglobulins"/>
    <property type="match status" value="1"/>
</dbReference>
<dbReference type="SUPFAM" id="SSF56988">
    <property type="entry name" value="Anthrax protective antigen"/>
    <property type="match status" value="1"/>
</dbReference>
<dbReference type="Gene3D" id="3.40.50.1700">
    <property type="entry name" value="Glycoside hydrolase family 3 C-terminal domain"/>
    <property type="match status" value="2"/>
</dbReference>
<dbReference type="Pfam" id="PF07691">
    <property type="entry name" value="PA14"/>
    <property type="match status" value="1"/>
</dbReference>
<evidence type="ECO:0000256" key="2">
    <source>
        <dbReference type="ARBA" id="ARBA00022729"/>
    </source>
</evidence>
<dbReference type="Pfam" id="PF01915">
    <property type="entry name" value="Glyco_hydro_3_C"/>
    <property type="match status" value="1"/>
</dbReference>
<keyword evidence="2 4" id="KW-0732">Signal</keyword>
<dbReference type="PRINTS" id="PR00133">
    <property type="entry name" value="GLHYDRLASE3"/>
</dbReference>
<dbReference type="PANTHER" id="PTHR42721:SF3">
    <property type="entry name" value="BETA-D-XYLOSIDASE 5-RELATED"/>
    <property type="match status" value="1"/>
</dbReference>
<dbReference type="SUPFAM" id="SSF51445">
    <property type="entry name" value="(Trans)glycosidases"/>
    <property type="match status" value="1"/>
</dbReference>
<protein>
    <submittedName>
        <fullName evidence="6">Glycoside hydrolase family 3 protein</fullName>
    </submittedName>
</protein>
<keyword evidence="7" id="KW-1185">Reference proteome</keyword>
<comment type="similarity">
    <text evidence="1">Belongs to the glycosyl hydrolase 3 family.</text>
</comment>
<dbReference type="Pfam" id="PF14310">
    <property type="entry name" value="Fn3-like"/>
    <property type="match status" value="1"/>
</dbReference>
<dbReference type="InterPro" id="IPR011658">
    <property type="entry name" value="PA14_dom"/>
</dbReference>
<accession>A0ABP3T7T7</accession>
<dbReference type="InterPro" id="IPR001764">
    <property type="entry name" value="Glyco_hydro_3_N"/>
</dbReference>
<dbReference type="Gene3D" id="3.20.20.300">
    <property type="entry name" value="Glycoside hydrolase, family 3, N-terminal domain"/>
    <property type="match status" value="1"/>
</dbReference>
<gene>
    <name evidence="6" type="ORF">GCM10009102_32730</name>
</gene>
<dbReference type="InterPro" id="IPR037524">
    <property type="entry name" value="PA14/GLEYA"/>
</dbReference>
<dbReference type="Proteomes" id="UP001500238">
    <property type="component" value="Unassembled WGS sequence"/>
</dbReference>
<dbReference type="InterPro" id="IPR002772">
    <property type="entry name" value="Glyco_hydro_3_C"/>
</dbReference>
<proteinExistence type="inferred from homology"/>
<evidence type="ECO:0000259" key="5">
    <source>
        <dbReference type="PROSITE" id="PS51820"/>
    </source>
</evidence>
<sequence length="873" mass="92548">MRRRAILLLLALSDVAVAQNLPFRDAARPAEQRAADLVARLTLAEKAAQLKDDAPAIPRLGIPAYAWWSEGLHGVARAGDATVFPQAIGLAATWDAPLVQAVADTVSTEFRAKYLATRHPDGSSDKYRGLTVWSPNVNIFRDPRWGRGQETFGEDPYLTGRMGVAFIRGLQGPDAGRPRTIAAVKHFAVHSGPEADRHREDVHPSAHDLEDTYLPAFRAAVVEGGVQGLMCAYNAIDGVPACASPLLASQVRGRWGFKGHVVSDCAAIADIVMPTSHGYVPTSQQAVATALNAGTDLFCAEFGLGKSHDPQIIVDAVRQGLVKPGVLDRAVTRLFEARFRLGVIGVGAAPRPAIAATDFDTPGHRARALDAARKSIVLLKNDGVLPIAGTPRRIAVIGPNADSVDALVGNYAGTPSAPVTVLAGLRQRYPQADISFVEGTGLVGAPLKPVPADVLCIDRDCGTRGVRVDEFAGTALAGAPVRAATDTAVRFGWGRPERRERATSIRWTGYVTAAETGPYRFRLTGDGGYRIRVDGRTVVDAWDAADPASIADGEIALRAGQRYPLVVEAIQTGGRGDQRLEWSNFGARGDAAVAAARDADLVVFVAGLTAKLEGEEMRVHAPGFAGGDRTSLDLPRPQQDLLERVQATGRPLVLVLMNGSALGVDWADRHVGAIVEAWYPGGEGGQAVAEMIAGDFSPAGRLPVTFYRDAGQLPPFGDYRMAGRTYRYFTGEPLYRFGHGLSYTRFAYGTPQLGRARIRAGDTATLSVRVTNTGHVDGDEVVQLYGSQAAPGAPLRALMGFARITLKAGESRDVRFAIDPRTMSVVDPAGRRAVAPGIVDLWVGGGQPGAAAGHKPPAGAATRLTITGTHALD</sequence>
<evidence type="ECO:0000313" key="6">
    <source>
        <dbReference type="EMBL" id="GAA0677431.1"/>
    </source>
</evidence>
<dbReference type="SUPFAM" id="SSF52279">
    <property type="entry name" value="Beta-D-glucan exohydrolase, C-terminal domain"/>
    <property type="match status" value="1"/>
</dbReference>
<evidence type="ECO:0000313" key="7">
    <source>
        <dbReference type="Proteomes" id="UP001500238"/>
    </source>
</evidence>
<dbReference type="EMBL" id="BAAAES010000012">
    <property type="protein sequence ID" value="GAA0677431.1"/>
    <property type="molecule type" value="Genomic_DNA"/>
</dbReference>
<evidence type="ECO:0000256" key="3">
    <source>
        <dbReference type="ARBA" id="ARBA00022801"/>
    </source>
</evidence>
<dbReference type="InterPro" id="IPR036962">
    <property type="entry name" value="Glyco_hydro_3_N_sf"/>
</dbReference>
<feature type="signal peptide" evidence="4">
    <location>
        <begin position="1"/>
        <end position="18"/>
    </location>
</feature>
<dbReference type="PANTHER" id="PTHR42721">
    <property type="entry name" value="SUGAR HYDROLASE-RELATED"/>
    <property type="match status" value="1"/>
</dbReference>
<dbReference type="GO" id="GO:0016787">
    <property type="term" value="F:hydrolase activity"/>
    <property type="evidence" value="ECO:0007669"/>
    <property type="project" value="UniProtKB-KW"/>
</dbReference>
<feature type="chain" id="PRO_5045745129" evidence="4">
    <location>
        <begin position="19"/>
        <end position="873"/>
    </location>
</feature>
<dbReference type="SMART" id="SM01217">
    <property type="entry name" value="Fn3_like"/>
    <property type="match status" value="1"/>
</dbReference>
<dbReference type="PROSITE" id="PS51820">
    <property type="entry name" value="PA14"/>
    <property type="match status" value="1"/>
</dbReference>
<dbReference type="InterPro" id="IPR017853">
    <property type="entry name" value="GH"/>
</dbReference>
<evidence type="ECO:0000256" key="4">
    <source>
        <dbReference type="SAM" id="SignalP"/>
    </source>
</evidence>
<feature type="domain" description="PA14" evidence="5">
    <location>
        <begin position="461"/>
        <end position="597"/>
    </location>
</feature>
<dbReference type="InterPro" id="IPR013783">
    <property type="entry name" value="Ig-like_fold"/>
</dbReference>
<evidence type="ECO:0000256" key="1">
    <source>
        <dbReference type="ARBA" id="ARBA00005336"/>
    </source>
</evidence>
<dbReference type="Pfam" id="PF00933">
    <property type="entry name" value="Glyco_hydro_3"/>
    <property type="match status" value="1"/>
</dbReference>
<organism evidence="6 7">
    <name type="scientific">Sphingomonas insulae</name>
    <dbReference type="NCBI Taxonomy" id="424800"/>
    <lineage>
        <taxon>Bacteria</taxon>
        <taxon>Pseudomonadati</taxon>
        <taxon>Pseudomonadota</taxon>
        <taxon>Alphaproteobacteria</taxon>
        <taxon>Sphingomonadales</taxon>
        <taxon>Sphingomonadaceae</taxon>
        <taxon>Sphingomonas</taxon>
    </lineage>
</organism>
<dbReference type="SMART" id="SM00758">
    <property type="entry name" value="PA14"/>
    <property type="match status" value="1"/>
</dbReference>
<name>A0ABP3T7T7_9SPHN</name>
<dbReference type="InterPro" id="IPR036881">
    <property type="entry name" value="Glyco_hydro_3_C_sf"/>
</dbReference>